<keyword evidence="2" id="KW-1185">Reference proteome</keyword>
<dbReference type="Proteomes" id="UP000092993">
    <property type="component" value="Unassembled WGS sequence"/>
</dbReference>
<organism evidence="1 2">
    <name type="scientific">Grifola frondosa</name>
    <name type="common">Maitake</name>
    <name type="synonym">Polyporus frondosus</name>
    <dbReference type="NCBI Taxonomy" id="5627"/>
    <lineage>
        <taxon>Eukaryota</taxon>
        <taxon>Fungi</taxon>
        <taxon>Dikarya</taxon>
        <taxon>Basidiomycota</taxon>
        <taxon>Agaricomycotina</taxon>
        <taxon>Agaricomycetes</taxon>
        <taxon>Polyporales</taxon>
        <taxon>Grifolaceae</taxon>
        <taxon>Grifola</taxon>
    </lineage>
</organism>
<reference evidence="1 2" key="1">
    <citation type="submission" date="2016-03" db="EMBL/GenBank/DDBJ databases">
        <title>Whole genome sequencing of Grifola frondosa 9006-11.</title>
        <authorList>
            <person name="Min B."/>
            <person name="Park H."/>
            <person name="Kim J.-G."/>
            <person name="Cho H."/>
            <person name="Oh Y.-L."/>
            <person name="Kong W.-S."/>
            <person name="Choi I.-G."/>
        </authorList>
    </citation>
    <scope>NUCLEOTIDE SEQUENCE [LARGE SCALE GENOMIC DNA]</scope>
    <source>
        <strain evidence="1 2">9006-11</strain>
    </source>
</reference>
<accession>A0A1C7M989</accession>
<dbReference type="AlphaFoldDB" id="A0A1C7M989"/>
<evidence type="ECO:0000313" key="1">
    <source>
        <dbReference type="EMBL" id="OBZ73493.1"/>
    </source>
</evidence>
<comment type="caution">
    <text evidence="1">The sequence shown here is derived from an EMBL/GenBank/DDBJ whole genome shotgun (WGS) entry which is preliminary data.</text>
</comment>
<sequence>MNELEAYNITIREQNQDAFFEGPLPPYSGPAGFVQHEDRVPGLDATSLALIKRLDLAGKVMEGEESAVDDFSLELLRALGYETERTVVRTRKTIRFLMCGQAVSSKTDVCLLDPDTEILLLVQEDKTHIHPSNPEPQLIAGAIGAFQENNRRRAMCYFLSRWRSRYSRESLWWGPFPDSTRSRSRPSWTTASDMVNILLYRPSCIAIRPVYRGE</sequence>
<name>A0A1C7M989_GRIFR</name>
<dbReference type="EMBL" id="LUGG01000006">
    <property type="protein sequence ID" value="OBZ73493.1"/>
    <property type="molecule type" value="Genomic_DNA"/>
</dbReference>
<protein>
    <submittedName>
        <fullName evidence="1">Uncharacterized protein</fullName>
    </submittedName>
</protein>
<gene>
    <name evidence="1" type="ORF">A0H81_06152</name>
</gene>
<evidence type="ECO:0000313" key="2">
    <source>
        <dbReference type="Proteomes" id="UP000092993"/>
    </source>
</evidence>
<dbReference type="OrthoDB" id="3253976at2759"/>
<proteinExistence type="predicted"/>